<dbReference type="GeneID" id="24135741"/>
<evidence type="ECO:0000256" key="2">
    <source>
        <dbReference type="ARBA" id="ARBA00022801"/>
    </source>
</evidence>
<dbReference type="OrthoDB" id="10257284at2759"/>
<dbReference type="CDD" id="cd07061">
    <property type="entry name" value="HP_HAP_like"/>
    <property type="match status" value="1"/>
</dbReference>
<accession>A0A067C2E1</accession>
<dbReference type="Proteomes" id="UP000030745">
    <property type="component" value="Unassembled WGS sequence"/>
</dbReference>
<dbReference type="PROSITE" id="PS00616">
    <property type="entry name" value="HIS_ACID_PHOSPHAT_1"/>
    <property type="match status" value="1"/>
</dbReference>
<dbReference type="Pfam" id="PF00328">
    <property type="entry name" value="His_Phos_2"/>
    <property type="match status" value="1"/>
</dbReference>
<evidence type="ECO:0000313" key="6">
    <source>
        <dbReference type="Proteomes" id="UP000030745"/>
    </source>
</evidence>
<evidence type="ECO:0000256" key="3">
    <source>
        <dbReference type="SAM" id="Phobius"/>
    </source>
</evidence>
<sequence length="491" mass="52818">MLLVPRALIAALTVAAAAGFAIDASGYPRYCAKDMSKFAIQPVADPQASSMKLVHVQVMVRHGARTPYSGAKCWTGYKETWTCNLRDQVTPVLHAPGSTPSSSLTFDKIYVDGANVFRGNCLLGQLIDEGYTQQQQNGEFFRHAYVGKGPLALFQDDEAIDLTNTADVYFESTDLDRTLGSGQIIVQSMFATSERVVVPWHTSDMAVSRWFPNPTTCPALTALSKAWAASPESAAWSNNRTNKAIRAQLQATIPGFNDDLGFDCLLTQRCTDKPLPGNMNSTFFQQAATRAETTALLPYFYKNSIYAKTGSAQFVALIRARLEAALAGRGPRFVLSAVHDSTLMPLLAALGGDVYLTEWVPYASHVTLELYARDGGRFFFRLTYLGKPLPVPHCTSELCPIDAFLNMTAFATDDSICGPNGTSSWPTGLTNGSLTEATTQESSAASTTTNAASGYSVTSMAIVGAGGCLVGAVIGYFVSRQQAPQNVYSAV</sequence>
<dbReference type="SUPFAM" id="SSF53254">
    <property type="entry name" value="Phosphoglycerate mutase-like"/>
    <property type="match status" value="1"/>
</dbReference>
<gene>
    <name evidence="5" type="ORF">SPRG_13903</name>
</gene>
<evidence type="ECO:0000313" key="5">
    <source>
        <dbReference type="EMBL" id="KDO20691.1"/>
    </source>
</evidence>
<dbReference type="RefSeq" id="XP_012208575.1">
    <property type="nucleotide sequence ID" value="XM_012353185.1"/>
</dbReference>
<keyword evidence="6" id="KW-1185">Reference proteome</keyword>
<proteinExistence type="inferred from homology"/>
<keyword evidence="4" id="KW-0732">Signal</keyword>
<dbReference type="AlphaFoldDB" id="A0A067C2E1"/>
<dbReference type="KEGG" id="spar:SPRG_13903"/>
<protein>
    <recommendedName>
        <fullName evidence="7">Histidine acid phosphatase</fullName>
    </recommendedName>
</protein>
<dbReference type="InterPro" id="IPR033379">
    <property type="entry name" value="Acid_Pase_AS"/>
</dbReference>
<evidence type="ECO:0000256" key="4">
    <source>
        <dbReference type="SAM" id="SignalP"/>
    </source>
</evidence>
<organism evidence="5 6">
    <name type="scientific">Saprolegnia parasitica (strain CBS 223.65)</name>
    <dbReference type="NCBI Taxonomy" id="695850"/>
    <lineage>
        <taxon>Eukaryota</taxon>
        <taxon>Sar</taxon>
        <taxon>Stramenopiles</taxon>
        <taxon>Oomycota</taxon>
        <taxon>Saprolegniomycetes</taxon>
        <taxon>Saprolegniales</taxon>
        <taxon>Saprolegniaceae</taxon>
        <taxon>Saprolegnia</taxon>
    </lineage>
</organism>
<keyword evidence="2" id="KW-0378">Hydrolase</keyword>
<keyword evidence="3" id="KW-0812">Transmembrane</keyword>
<feature type="transmembrane region" description="Helical" evidence="3">
    <location>
        <begin position="455"/>
        <end position="478"/>
    </location>
</feature>
<feature type="signal peptide" evidence="4">
    <location>
        <begin position="1"/>
        <end position="19"/>
    </location>
</feature>
<dbReference type="OMA" id="MEIYSDN"/>
<dbReference type="InterPro" id="IPR029033">
    <property type="entry name" value="His_PPase_superfam"/>
</dbReference>
<comment type="similarity">
    <text evidence="1">Belongs to the histidine acid phosphatase family.</text>
</comment>
<dbReference type="Gene3D" id="3.40.50.1240">
    <property type="entry name" value="Phosphoglycerate mutase-like"/>
    <property type="match status" value="1"/>
</dbReference>
<keyword evidence="3" id="KW-0472">Membrane</keyword>
<name>A0A067C2E1_SAPPC</name>
<dbReference type="GO" id="GO:0016791">
    <property type="term" value="F:phosphatase activity"/>
    <property type="evidence" value="ECO:0007669"/>
    <property type="project" value="TreeGrafter"/>
</dbReference>
<dbReference type="PANTHER" id="PTHR11567:SF110">
    <property type="entry name" value="2-PHOSPHOXYLOSE PHOSPHATASE 1"/>
    <property type="match status" value="1"/>
</dbReference>
<dbReference type="VEuPathDB" id="FungiDB:SPRG_13903"/>
<dbReference type="InterPro" id="IPR000560">
    <property type="entry name" value="His_Pase_clade-2"/>
</dbReference>
<dbReference type="PANTHER" id="PTHR11567">
    <property type="entry name" value="ACID PHOSPHATASE-RELATED"/>
    <property type="match status" value="1"/>
</dbReference>
<dbReference type="EMBL" id="KK583305">
    <property type="protein sequence ID" value="KDO20691.1"/>
    <property type="molecule type" value="Genomic_DNA"/>
</dbReference>
<evidence type="ECO:0008006" key="7">
    <source>
        <dbReference type="Google" id="ProtNLM"/>
    </source>
</evidence>
<feature type="chain" id="PRO_5001637329" description="Histidine acid phosphatase" evidence="4">
    <location>
        <begin position="20"/>
        <end position="491"/>
    </location>
</feature>
<keyword evidence="3" id="KW-1133">Transmembrane helix</keyword>
<dbReference type="InterPro" id="IPR050645">
    <property type="entry name" value="Histidine_acid_phosphatase"/>
</dbReference>
<evidence type="ECO:0000256" key="1">
    <source>
        <dbReference type="ARBA" id="ARBA00005375"/>
    </source>
</evidence>
<reference evidence="5 6" key="1">
    <citation type="journal article" date="2013" name="PLoS Genet.">
        <title>Distinctive expansion of potential virulence genes in the genome of the oomycete fish pathogen Saprolegnia parasitica.</title>
        <authorList>
            <person name="Jiang R.H."/>
            <person name="de Bruijn I."/>
            <person name="Haas B.J."/>
            <person name="Belmonte R."/>
            <person name="Lobach L."/>
            <person name="Christie J."/>
            <person name="van den Ackerveken G."/>
            <person name="Bottin A."/>
            <person name="Bulone V."/>
            <person name="Diaz-Moreno S.M."/>
            <person name="Dumas B."/>
            <person name="Fan L."/>
            <person name="Gaulin E."/>
            <person name="Govers F."/>
            <person name="Grenville-Briggs L.J."/>
            <person name="Horner N.R."/>
            <person name="Levin J.Z."/>
            <person name="Mammella M."/>
            <person name="Meijer H.J."/>
            <person name="Morris P."/>
            <person name="Nusbaum C."/>
            <person name="Oome S."/>
            <person name="Phillips A.J."/>
            <person name="van Rooyen D."/>
            <person name="Rzeszutek E."/>
            <person name="Saraiva M."/>
            <person name="Secombes C.J."/>
            <person name="Seidl M.F."/>
            <person name="Snel B."/>
            <person name="Stassen J.H."/>
            <person name="Sykes S."/>
            <person name="Tripathy S."/>
            <person name="van den Berg H."/>
            <person name="Vega-Arreguin J.C."/>
            <person name="Wawra S."/>
            <person name="Young S.K."/>
            <person name="Zeng Q."/>
            <person name="Dieguez-Uribeondo J."/>
            <person name="Russ C."/>
            <person name="Tyler B.M."/>
            <person name="van West P."/>
        </authorList>
    </citation>
    <scope>NUCLEOTIDE SEQUENCE [LARGE SCALE GENOMIC DNA]</scope>
    <source>
        <strain evidence="5 6">CBS 223.65</strain>
    </source>
</reference>